<reference evidence="1 2" key="1">
    <citation type="submission" date="2018-06" db="EMBL/GenBank/DDBJ databases">
        <authorList>
            <consortium name="Pathogen Informatics"/>
            <person name="Doyle S."/>
        </authorList>
    </citation>
    <scope>NUCLEOTIDE SEQUENCE [LARGE SCALE GENOMIC DNA]</scope>
    <source>
        <strain evidence="1 2">NCTC11155</strain>
    </source>
</reference>
<dbReference type="InterPro" id="IPR053155">
    <property type="entry name" value="F-pilin_assembly_TraC"/>
</dbReference>
<name>A0A380YGS3_9BACE</name>
<organism evidence="1 2">
    <name type="scientific">Bacteroides eggerthii</name>
    <dbReference type="NCBI Taxonomy" id="28111"/>
    <lineage>
        <taxon>Bacteria</taxon>
        <taxon>Pseudomonadati</taxon>
        <taxon>Bacteroidota</taxon>
        <taxon>Bacteroidia</taxon>
        <taxon>Bacteroidales</taxon>
        <taxon>Bacteroidaceae</taxon>
        <taxon>Bacteroides</taxon>
    </lineage>
</organism>
<proteinExistence type="predicted"/>
<gene>
    <name evidence="1" type="ORF">NCTC11155_00001</name>
</gene>
<accession>A0A380YGS3</accession>
<sequence>MTTNYTYGLLDIMGDGAMLGQSGSLTVSFRLTEPECYSLSPEDIDRRNLMLEEAFRFLPDGSYVHKQDIFLKRSYSPEKAGSFLSRADARHFAGRTYLEHTCLMHFTFASLETLEKAYAASPVRYREELHRSDEQKLKDFLEGVENAMSIIRNIPNVSVRQLDGTEMVELMENIPICSVENAKQGICVFLPS</sequence>
<dbReference type="Proteomes" id="UP000254424">
    <property type="component" value="Unassembled WGS sequence"/>
</dbReference>
<evidence type="ECO:0000313" key="2">
    <source>
        <dbReference type="Proteomes" id="UP000254424"/>
    </source>
</evidence>
<dbReference type="PANTHER" id="PTHR38467:SF1">
    <property type="entry name" value="CONJUGATIVE TRANSFER: ASSEMBLY"/>
    <property type="match status" value="1"/>
</dbReference>
<protein>
    <submittedName>
        <fullName evidence="1">Conjugate transposon protein</fullName>
    </submittedName>
</protein>
<dbReference type="PANTHER" id="PTHR38467">
    <property type="match status" value="1"/>
</dbReference>
<dbReference type="AlphaFoldDB" id="A0A380YGS3"/>
<dbReference type="EMBL" id="UFSX01000001">
    <property type="protein sequence ID" value="SUV28055.1"/>
    <property type="molecule type" value="Genomic_DNA"/>
</dbReference>
<evidence type="ECO:0000313" key="1">
    <source>
        <dbReference type="EMBL" id="SUV28055.1"/>
    </source>
</evidence>
<dbReference type="RefSeq" id="WP_244924089.1">
    <property type="nucleotide sequence ID" value="NZ_UFSX01000001.1"/>
</dbReference>